<proteinExistence type="predicted"/>
<evidence type="ECO:0008006" key="2">
    <source>
        <dbReference type="Google" id="ProtNLM"/>
    </source>
</evidence>
<accession>A0A8D8URH2</accession>
<protein>
    <recommendedName>
        <fullName evidence="2">Endonuclease-reverse transcriptase</fullName>
    </recommendedName>
</protein>
<organism evidence="1">
    <name type="scientific">Cacopsylla melanoneura</name>
    <dbReference type="NCBI Taxonomy" id="428564"/>
    <lineage>
        <taxon>Eukaryota</taxon>
        <taxon>Metazoa</taxon>
        <taxon>Ecdysozoa</taxon>
        <taxon>Arthropoda</taxon>
        <taxon>Hexapoda</taxon>
        <taxon>Insecta</taxon>
        <taxon>Pterygota</taxon>
        <taxon>Neoptera</taxon>
        <taxon>Paraneoptera</taxon>
        <taxon>Hemiptera</taxon>
        <taxon>Sternorrhyncha</taxon>
        <taxon>Psylloidea</taxon>
        <taxon>Psyllidae</taxon>
        <taxon>Psyllinae</taxon>
        <taxon>Cacopsylla</taxon>
    </lineage>
</organism>
<reference evidence="1" key="1">
    <citation type="submission" date="2021-05" db="EMBL/GenBank/DDBJ databases">
        <authorList>
            <person name="Alioto T."/>
            <person name="Alioto T."/>
            <person name="Gomez Garrido J."/>
        </authorList>
    </citation>
    <scope>NUCLEOTIDE SEQUENCE</scope>
</reference>
<dbReference type="EMBL" id="HBUF01346669">
    <property type="protein sequence ID" value="CAG6710084.1"/>
    <property type="molecule type" value="Transcribed_RNA"/>
</dbReference>
<name>A0A8D8URH2_9HEMI</name>
<evidence type="ECO:0000313" key="1">
    <source>
        <dbReference type="EMBL" id="CAG6710084.1"/>
    </source>
</evidence>
<dbReference type="AlphaFoldDB" id="A0A8D8URH2"/>
<sequence length="106" mass="12854">MQRSILGITWKDKISNNQLKEKITTKSIEKEARKLKWQWAGHVSRMDGERWTRKITEWTPRYLKRSRGRKTKRWRDELSKKAGNGWPTLARDRTMWRQVTKVSVEQ</sequence>